<proteinExistence type="predicted"/>
<dbReference type="Proteomes" id="UP000220959">
    <property type="component" value="Unassembled WGS sequence"/>
</dbReference>
<sequence>MDITQRKITKIAREAEKLVLLTVREEGVGTAEIDLIHALRHHPGCTQAQLAELLHADKAAIARRTKNLEAKGYLTRQDAPNDRRSQLLYPTEKAENLKSSKAEVEAAFYEYLTGVLTAEEAAAFAATLQKLYTASKTESRAGFPHFRKAAGGETTHEAHKE</sequence>
<reference evidence="1 2" key="1">
    <citation type="journal article" date="2017" name="Front. Microbiol.">
        <title>New Insights into the Diversity of the Genus Faecalibacterium.</title>
        <authorList>
            <person name="Benevides L."/>
            <person name="Burman S."/>
            <person name="Martin R."/>
            <person name="Robert V."/>
            <person name="Thomas M."/>
            <person name="Miquel S."/>
            <person name="Chain F."/>
            <person name="Sokol H."/>
            <person name="Bermudez-Humaran L.G."/>
            <person name="Morrison M."/>
            <person name="Langella P."/>
            <person name="Azevedo V.A."/>
            <person name="Chatel J.M."/>
            <person name="Soares S."/>
        </authorList>
    </citation>
    <scope>NUCLEOTIDE SEQUENCE [LARGE SCALE GENOMIC DNA]</scope>
    <source>
        <strain evidence="2">CNCM I-4541</strain>
    </source>
</reference>
<name>A0ACC9D1P3_9FIRM</name>
<keyword evidence="2" id="KW-1185">Reference proteome</keyword>
<gene>
    <name evidence="1" type="ORF">CGS49_01970</name>
</gene>
<evidence type="ECO:0000313" key="2">
    <source>
        <dbReference type="Proteomes" id="UP000220959"/>
    </source>
</evidence>
<accession>A0ACC9D1P3</accession>
<dbReference type="EMBL" id="NMTR01000004">
    <property type="protein sequence ID" value="PDX62185.1"/>
    <property type="molecule type" value="Genomic_DNA"/>
</dbReference>
<evidence type="ECO:0000313" key="1">
    <source>
        <dbReference type="EMBL" id="PDX62185.1"/>
    </source>
</evidence>
<comment type="caution">
    <text evidence="1">The sequence shown here is derived from an EMBL/GenBank/DDBJ whole genome shotgun (WGS) entry which is preliminary data.</text>
</comment>
<organism evidence="1 2">
    <name type="scientific">Faecalibacterium langellae</name>
    <dbReference type="NCBI Taxonomy" id="3435293"/>
    <lineage>
        <taxon>Bacteria</taxon>
        <taxon>Bacillati</taxon>
        <taxon>Bacillota</taxon>
        <taxon>Clostridia</taxon>
        <taxon>Eubacteriales</taxon>
        <taxon>Oscillospiraceae</taxon>
        <taxon>Faecalibacterium</taxon>
    </lineage>
</organism>
<protein>
    <submittedName>
        <fullName evidence="1">MarR family transcriptional regulator</fullName>
    </submittedName>
</protein>